<feature type="domain" description="HTH tetR-type" evidence="5">
    <location>
        <begin position="25"/>
        <end position="85"/>
    </location>
</feature>
<dbReference type="PROSITE" id="PS50977">
    <property type="entry name" value="HTH_TETR_2"/>
    <property type="match status" value="1"/>
</dbReference>
<organism evidence="6 7">
    <name type="scientific">Actinokineospora soli</name>
    <dbReference type="NCBI Taxonomy" id="1048753"/>
    <lineage>
        <taxon>Bacteria</taxon>
        <taxon>Bacillati</taxon>
        <taxon>Actinomycetota</taxon>
        <taxon>Actinomycetes</taxon>
        <taxon>Pseudonocardiales</taxon>
        <taxon>Pseudonocardiaceae</taxon>
        <taxon>Actinokineospora</taxon>
    </lineage>
</organism>
<evidence type="ECO:0000259" key="5">
    <source>
        <dbReference type="PROSITE" id="PS50977"/>
    </source>
</evidence>
<gene>
    <name evidence="6" type="ORF">ACFQV2_34135</name>
</gene>
<dbReference type="Proteomes" id="UP001596512">
    <property type="component" value="Unassembled WGS sequence"/>
</dbReference>
<evidence type="ECO:0000313" key="6">
    <source>
        <dbReference type="EMBL" id="MFC7617698.1"/>
    </source>
</evidence>
<dbReference type="InterPro" id="IPR009057">
    <property type="entry name" value="Homeodomain-like_sf"/>
</dbReference>
<proteinExistence type="predicted"/>
<dbReference type="Gene3D" id="1.10.357.10">
    <property type="entry name" value="Tetracycline Repressor, domain 2"/>
    <property type="match status" value="1"/>
</dbReference>
<dbReference type="InterPro" id="IPR001647">
    <property type="entry name" value="HTH_TetR"/>
</dbReference>
<feature type="DNA-binding region" description="H-T-H motif" evidence="4">
    <location>
        <begin position="48"/>
        <end position="67"/>
    </location>
</feature>
<evidence type="ECO:0000256" key="2">
    <source>
        <dbReference type="ARBA" id="ARBA00023125"/>
    </source>
</evidence>
<reference evidence="7" key="1">
    <citation type="journal article" date="2019" name="Int. J. Syst. Evol. Microbiol.">
        <title>The Global Catalogue of Microorganisms (GCM) 10K type strain sequencing project: providing services to taxonomists for standard genome sequencing and annotation.</title>
        <authorList>
            <consortium name="The Broad Institute Genomics Platform"/>
            <consortium name="The Broad Institute Genome Sequencing Center for Infectious Disease"/>
            <person name="Wu L."/>
            <person name="Ma J."/>
        </authorList>
    </citation>
    <scope>NUCLEOTIDE SEQUENCE [LARGE SCALE GENOMIC DNA]</scope>
    <source>
        <strain evidence="7">JCM 17695</strain>
    </source>
</reference>
<accession>A0ABW2TXY7</accession>
<evidence type="ECO:0000256" key="3">
    <source>
        <dbReference type="ARBA" id="ARBA00023163"/>
    </source>
</evidence>
<keyword evidence="1" id="KW-0805">Transcription regulation</keyword>
<evidence type="ECO:0000256" key="1">
    <source>
        <dbReference type="ARBA" id="ARBA00023015"/>
    </source>
</evidence>
<comment type="caution">
    <text evidence="6">The sequence shown here is derived from an EMBL/GenBank/DDBJ whole genome shotgun (WGS) entry which is preliminary data.</text>
</comment>
<dbReference type="Pfam" id="PF00440">
    <property type="entry name" value="TetR_N"/>
    <property type="match status" value="1"/>
</dbReference>
<dbReference type="InterPro" id="IPR050109">
    <property type="entry name" value="HTH-type_TetR-like_transc_reg"/>
</dbReference>
<evidence type="ECO:0000256" key="4">
    <source>
        <dbReference type="PROSITE-ProRule" id="PRU00335"/>
    </source>
</evidence>
<keyword evidence="2 4" id="KW-0238">DNA-binding</keyword>
<sequence length="86" mass="9062">MSELPGYLALAWGKQERPTRGPKPGLSLERIVAAGVAVADAEGLAGLSMSRIAAEVGAKPMSLYRYVGSKDDLVILMIDHAGGPRR</sequence>
<dbReference type="SUPFAM" id="SSF46689">
    <property type="entry name" value="Homeodomain-like"/>
    <property type="match status" value="1"/>
</dbReference>
<dbReference type="PANTHER" id="PTHR30055:SF151">
    <property type="entry name" value="TRANSCRIPTIONAL REGULATORY PROTEIN"/>
    <property type="match status" value="1"/>
</dbReference>
<keyword evidence="7" id="KW-1185">Reference proteome</keyword>
<dbReference type="EMBL" id="JBHTEY010000004">
    <property type="protein sequence ID" value="MFC7617698.1"/>
    <property type="molecule type" value="Genomic_DNA"/>
</dbReference>
<name>A0ABW2TXY7_9PSEU</name>
<keyword evidence="3" id="KW-0804">Transcription</keyword>
<dbReference type="PANTHER" id="PTHR30055">
    <property type="entry name" value="HTH-TYPE TRANSCRIPTIONAL REGULATOR RUTR"/>
    <property type="match status" value="1"/>
</dbReference>
<protein>
    <submittedName>
        <fullName evidence="6">TetR/AcrR family transcriptional regulator</fullName>
    </submittedName>
</protein>
<evidence type="ECO:0000313" key="7">
    <source>
        <dbReference type="Proteomes" id="UP001596512"/>
    </source>
</evidence>